<evidence type="ECO:0000256" key="2">
    <source>
        <dbReference type="ARBA" id="ARBA00009963"/>
    </source>
</evidence>
<dbReference type="GO" id="GO:0039615">
    <property type="term" value="C:T=1 icosahedral viral capsid"/>
    <property type="evidence" value="ECO:0007669"/>
    <property type="project" value="UniProtKB-KW"/>
</dbReference>
<dbReference type="InterPro" id="IPR003514">
    <property type="entry name" value="Microviridae_protein_F"/>
</dbReference>
<dbReference type="EMBL" id="PP511903">
    <property type="protein sequence ID" value="XCD08646.1"/>
    <property type="molecule type" value="Genomic_DNA"/>
</dbReference>
<dbReference type="GO" id="GO:0005198">
    <property type="term" value="F:structural molecule activity"/>
    <property type="evidence" value="ECO:0007669"/>
    <property type="project" value="InterPro"/>
</dbReference>
<reference evidence="6" key="1">
    <citation type="submission" date="2024-03" db="EMBL/GenBank/DDBJ databases">
        <title>Diverse circular DNA viruses in blood, oral, and fecal samples of captive lemurs.</title>
        <authorList>
            <person name="Paietta E.N."/>
            <person name="Kraberger S."/>
            <person name="Lund M.C."/>
            <person name="Custer J.M."/>
            <person name="Vargas K.M."/>
            <person name="Ehmke E.E."/>
            <person name="Yoder A.D."/>
            <person name="Varsani A."/>
        </authorList>
    </citation>
    <scope>NUCLEOTIDE SEQUENCE</scope>
    <source>
        <strain evidence="6">Duke_44SS_35</strain>
    </source>
</reference>
<evidence type="ECO:0000256" key="5">
    <source>
        <dbReference type="ARBA" id="ARBA00022844"/>
    </source>
</evidence>
<comment type="subcellular location">
    <subcellularLocation>
        <location evidence="1">Virion</location>
    </subcellularLocation>
</comment>
<sequence>MNPFQSVGGVRPRRSFFNLSHDVKLTCDMGQLIPVMCDEVMPGDIFKISNQAVIRFQPLVAPVMHDVYMFTHYFFVPYRILWPEWEDFITGGKDGDYTGNPPFYLSGTADDETRKDQLNTLWDYFGFPILKGQVLEQDMSPSAFPWNSYNLIWNEYYRDQNLDDEVALDNNAVLYRRWKKDYFTSALPFQQRGVSPAFNVGGSGTLSFPEFTGFQDFSLAIGNRIDNGDSTKLIGSVLGKVPGLAPGQSAYFPIASTDTTPLSIPQYSGQQKYGYLYLNKGSNADQPADSIKAVDAKVLEQLQKASIDFSGSTGFNIADLRLAFQIQKFMERNARSGVRYTEFLRAHFGVSPTDSRLDRPEYIGGTRTPVLFNEVLQTSATSDTSPQANMAGRGISADASYVGKYRVQEFGLIMGIMSVMPKATYQQGINRQWLRITRYDYPFPEFAHLSEQGIENQEIYAQGKASDKEIFGFQGRYNECRYKPSKVCGQMRDTFDYWHFGRKFETQPLLNSSFIECKPDKRPFAVQNEPGLLVNFGNIIKSLRPIPVIAEPGLIDHF</sequence>
<proteinExistence type="inferred from homology"/>
<dbReference type="Gene3D" id="2.60.169.10">
    <property type="entry name" value="Microviridae F protein"/>
    <property type="match status" value="2"/>
</dbReference>
<keyword evidence="3" id="KW-1140">T=1 icosahedral capsid protein</keyword>
<keyword evidence="4" id="KW-0167">Capsid protein</keyword>
<dbReference type="InterPro" id="IPR037002">
    <property type="entry name" value="Microviridae_protein_F_sf"/>
</dbReference>
<comment type="similarity">
    <text evidence="2">Belongs to the microviridae F protein family.</text>
</comment>
<evidence type="ECO:0000256" key="1">
    <source>
        <dbReference type="ARBA" id="ARBA00004328"/>
    </source>
</evidence>
<evidence type="ECO:0000256" key="3">
    <source>
        <dbReference type="ARBA" id="ARBA00022431"/>
    </source>
</evidence>
<keyword evidence="5" id="KW-0946">Virion</keyword>
<dbReference type="Pfam" id="PF02305">
    <property type="entry name" value="Phage_F"/>
    <property type="match status" value="1"/>
</dbReference>
<name>A0AAU8BAZ1_9VIRU</name>
<evidence type="ECO:0000256" key="4">
    <source>
        <dbReference type="ARBA" id="ARBA00022561"/>
    </source>
</evidence>
<dbReference type="InterPro" id="IPR016184">
    <property type="entry name" value="Capsid/spike_ssDNA_virus"/>
</dbReference>
<accession>A0AAU8BAZ1</accession>
<evidence type="ECO:0000313" key="6">
    <source>
        <dbReference type="EMBL" id="XCD08646.1"/>
    </source>
</evidence>
<protein>
    <submittedName>
        <fullName evidence="6">Major capsid protein</fullName>
    </submittedName>
</protein>
<organism evidence="6">
    <name type="scientific">Dulem virus 101</name>
    <dbReference type="NCBI Taxonomy" id="3145578"/>
    <lineage>
        <taxon>Viruses</taxon>
        <taxon>Monodnaviria</taxon>
        <taxon>Sangervirae</taxon>
        <taxon>Phixviricota</taxon>
        <taxon>Malgrandaviricetes</taxon>
        <taxon>Petitvirales</taxon>
        <taxon>Microviridae</taxon>
        <taxon>Microvirus</taxon>
    </lineage>
</organism>
<dbReference type="SUPFAM" id="SSF88645">
    <property type="entry name" value="ssDNA viruses"/>
    <property type="match status" value="1"/>
</dbReference>